<dbReference type="Pfam" id="PF00583">
    <property type="entry name" value="Acetyltransf_1"/>
    <property type="match status" value="1"/>
</dbReference>
<dbReference type="OrthoDB" id="2436196at2"/>
<sequence length="175" mass="19153">MNDTDRRKPSISRPLHFRPARPDDGAALWRLVGATGALELNSAYFYLLFAADFGDTCLVAEHDGRMVGAVVGYHPPRQTDTAFVWQIGVLPEHRGQGLGLKLLQEWSALPANRGCRWVTATVADDNTASQALFRRFARDCGTDCAVSPLFTADMFPCPHPAEPLYRIGPLDGSAP</sequence>
<dbReference type="EC" id="2.3.1.178" evidence="3 8"/>
<gene>
    <name evidence="8" type="primary">ectA</name>
    <name evidence="10" type="ORF">C666_07555</name>
</gene>
<evidence type="ECO:0000256" key="8">
    <source>
        <dbReference type="RuleBase" id="RU365045"/>
    </source>
</evidence>
<name>N6Y4K0_THAL4</name>
<protein>
    <recommendedName>
        <fullName evidence="4 8">L-2,4-diaminobutyric acid acetyltransferase</fullName>
        <shortName evidence="8">DABA acetyltransferase</shortName>
        <ecNumber evidence="3 8">2.3.1.178</ecNumber>
    </recommendedName>
</protein>
<reference evidence="10 11" key="1">
    <citation type="submission" date="2012-09" db="EMBL/GenBank/DDBJ databases">
        <title>Draft Genome Sequences of 6 Strains from Genus Thauera.</title>
        <authorList>
            <person name="Liu B."/>
            <person name="Shapleigh J.P."/>
            <person name="Frostegard A.H."/>
        </authorList>
    </citation>
    <scope>NUCLEOTIDE SEQUENCE [LARGE SCALE GENOMIC DNA]</scope>
    <source>
        <strain evidence="11">47Lol / DSM 12138</strain>
    </source>
</reference>
<dbReference type="PROSITE" id="PS51186">
    <property type="entry name" value="GNAT"/>
    <property type="match status" value="1"/>
</dbReference>
<dbReference type="AlphaFoldDB" id="N6Y4K0"/>
<dbReference type="EMBL" id="AMXE01000020">
    <property type="protein sequence ID" value="ENO89116.1"/>
    <property type="molecule type" value="Genomic_DNA"/>
</dbReference>
<evidence type="ECO:0000313" key="10">
    <source>
        <dbReference type="EMBL" id="ENO89116.1"/>
    </source>
</evidence>
<dbReference type="InterPro" id="IPR000182">
    <property type="entry name" value="GNAT_dom"/>
</dbReference>
<evidence type="ECO:0000256" key="5">
    <source>
        <dbReference type="ARBA" id="ARBA00022679"/>
    </source>
</evidence>
<evidence type="ECO:0000256" key="4">
    <source>
        <dbReference type="ARBA" id="ARBA00017935"/>
    </source>
</evidence>
<dbReference type="NCBIfam" id="TIGR02406">
    <property type="entry name" value="ectoine_EctA"/>
    <property type="match status" value="1"/>
</dbReference>
<comment type="pathway">
    <text evidence="1 8">Amine and polyamine biosynthesis; ectoine biosynthesis; L-ectoine from L-aspartate 4-semialdehyde: step 2/3.</text>
</comment>
<dbReference type="Proteomes" id="UP000013232">
    <property type="component" value="Unassembled WGS sequence"/>
</dbReference>
<keyword evidence="11" id="KW-1185">Reference proteome</keyword>
<keyword evidence="6 8" id="KW-0012">Acyltransferase</keyword>
<organism evidence="10 11">
    <name type="scientific">Thauera linaloolentis (strain DSM 12138 / JCM 21573 / CCUG 41526 / CIP 105981 / IAM 15112 / NBRC 102519 / 47Lol)</name>
    <dbReference type="NCBI Taxonomy" id="1123367"/>
    <lineage>
        <taxon>Bacteria</taxon>
        <taxon>Pseudomonadati</taxon>
        <taxon>Pseudomonadota</taxon>
        <taxon>Betaproteobacteria</taxon>
        <taxon>Rhodocyclales</taxon>
        <taxon>Zoogloeaceae</taxon>
        <taxon>Thauera</taxon>
    </lineage>
</organism>
<keyword evidence="5 8" id="KW-0808">Transferase</keyword>
<dbReference type="STRING" id="1123367.GCA_000621305_01584"/>
<evidence type="ECO:0000256" key="7">
    <source>
        <dbReference type="ARBA" id="ARBA00048924"/>
    </source>
</evidence>
<evidence type="ECO:0000313" key="11">
    <source>
        <dbReference type="Proteomes" id="UP000013232"/>
    </source>
</evidence>
<dbReference type="UniPathway" id="UPA00067">
    <property type="reaction ID" value="UER00122"/>
</dbReference>
<dbReference type="GO" id="GO:0033816">
    <property type="term" value="F:diaminobutyrate acetyltransferase activity"/>
    <property type="evidence" value="ECO:0007669"/>
    <property type="project" value="UniProtKB-EC"/>
</dbReference>
<comment type="caution">
    <text evidence="10">The sequence shown here is derived from an EMBL/GenBank/DDBJ whole genome shotgun (WGS) entry which is preliminary data.</text>
</comment>
<dbReference type="GO" id="GO:0019491">
    <property type="term" value="P:ectoine biosynthetic process"/>
    <property type="evidence" value="ECO:0007669"/>
    <property type="project" value="UniProtKB-UniPathway"/>
</dbReference>
<dbReference type="PANTHER" id="PTHR43072">
    <property type="entry name" value="N-ACETYLTRANSFERASE"/>
    <property type="match status" value="1"/>
</dbReference>
<dbReference type="RefSeq" id="WP_004336266.1">
    <property type="nucleotide sequence ID" value="NZ_AMXE01000020.1"/>
</dbReference>
<dbReference type="CDD" id="cd04301">
    <property type="entry name" value="NAT_SF"/>
    <property type="match status" value="1"/>
</dbReference>
<evidence type="ECO:0000259" key="9">
    <source>
        <dbReference type="PROSITE" id="PS51186"/>
    </source>
</evidence>
<dbReference type="eggNOG" id="COG0456">
    <property type="taxonomic scope" value="Bacteria"/>
</dbReference>
<dbReference type="Gene3D" id="3.40.630.30">
    <property type="match status" value="1"/>
</dbReference>
<dbReference type="InterPro" id="IPR012772">
    <property type="entry name" value="Ectoine_EctA"/>
</dbReference>
<proteinExistence type="inferred from homology"/>
<evidence type="ECO:0000256" key="3">
    <source>
        <dbReference type="ARBA" id="ARBA00012355"/>
    </source>
</evidence>
<evidence type="ECO:0000256" key="1">
    <source>
        <dbReference type="ARBA" id="ARBA00004978"/>
    </source>
</evidence>
<comment type="similarity">
    <text evidence="2 8">Belongs to the acetyltransferase family. EctA subfamily.</text>
</comment>
<evidence type="ECO:0000256" key="6">
    <source>
        <dbReference type="ARBA" id="ARBA00023315"/>
    </source>
</evidence>
<dbReference type="SUPFAM" id="SSF55729">
    <property type="entry name" value="Acyl-CoA N-acyltransferases (Nat)"/>
    <property type="match status" value="1"/>
</dbReference>
<feature type="domain" description="N-acetyltransferase" evidence="9">
    <location>
        <begin position="15"/>
        <end position="162"/>
    </location>
</feature>
<accession>N6Y4K0</accession>
<comment type="catalytic activity">
    <reaction evidence="7 8">
        <text>L-2,4-diaminobutanoate + acetyl-CoA = (2S)-4-acetamido-2-aminobutanoate + CoA + H(+)</text>
        <dbReference type="Rhea" id="RHEA:16901"/>
        <dbReference type="ChEBI" id="CHEBI:15378"/>
        <dbReference type="ChEBI" id="CHEBI:57287"/>
        <dbReference type="ChEBI" id="CHEBI:57288"/>
        <dbReference type="ChEBI" id="CHEBI:58761"/>
        <dbReference type="ChEBI" id="CHEBI:58929"/>
        <dbReference type="EC" id="2.3.1.178"/>
    </reaction>
</comment>
<dbReference type="PANTHER" id="PTHR43072:SF23">
    <property type="entry name" value="UPF0039 PROTEIN C11D3.02C"/>
    <property type="match status" value="1"/>
</dbReference>
<evidence type="ECO:0000256" key="2">
    <source>
        <dbReference type="ARBA" id="ARBA00010712"/>
    </source>
</evidence>
<comment type="function">
    <text evidence="8">Catalyzes the acetylation of L-2,4-diaminobutyrate (DABA) to gamma-N-acetyl-alpha,gamma-diaminobutyric acid (ADABA) with acetyl coenzyme A.</text>
</comment>
<dbReference type="InterPro" id="IPR016181">
    <property type="entry name" value="Acyl_CoA_acyltransferase"/>
</dbReference>